<dbReference type="InterPro" id="IPR002932">
    <property type="entry name" value="Glu_synthdom"/>
</dbReference>
<dbReference type="STRING" id="373903.Hore_17300"/>
<dbReference type="KEGG" id="hor:Hore_17300"/>
<evidence type="ECO:0000259" key="3">
    <source>
        <dbReference type="Pfam" id="PF01645"/>
    </source>
</evidence>
<comment type="similarity">
    <text evidence="1 2">Belongs to the glutamate synthase family.</text>
</comment>
<dbReference type="Proteomes" id="UP000000719">
    <property type="component" value="Chromosome"/>
</dbReference>
<dbReference type="InterPro" id="IPR013785">
    <property type="entry name" value="Aldolase_TIM"/>
</dbReference>
<dbReference type="GO" id="GO:0004355">
    <property type="term" value="F:glutamate synthase (NADPH) activity"/>
    <property type="evidence" value="ECO:0007669"/>
    <property type="project" value="UniProtKB-EC"/>
</dbReference>
<evidence type="ECO:0000313" key="5">
    <source>
        <dbReference type="Proteomes" id="UP000000719"/>
    </source>
</evidence>
<dbReference type="Gene3D" id="3.20.20.70">
    <property type="entry name" value="Aldolase class I"/>
    <property type="match status" value="1"/>
</dbReference>
<dbReference type="HOGENOM" id="CLU_023342_2_1_9"/>
<dbReference type="Pfam" id="PF01645">
    <property type="entry name" value="Glu_synthase"/>
    <property type="match status" value="1"/>
</dbReference>
<keyword evidence="4" id="KW-0560">Oxidoreductase</keyword>
<dbReference type="AlphaFoldDB" id="B8CYW0"/>
<evidence type="ECO:0000256" key="1">
    <source>
        <dbReference type="ARBA" id="ARBA00009716"/>
    </source>
</evidence>
<dbReference type="PANTHER" id="PTHR43819">
    <property type="entry name" value="ARCHAEAL-TYPE GLUTAMATE SYNTHASE [NADPH]"/>
    <property type="match status" value="1"/>
</dbReference>
<dbReference type="PIRSF" id="PIRSF006429">
    <property type="entry name" value="GOGAT_lg_2"/>
    <property type="match status" value="1"/>
</dbReference>
<dbReference type="CDD" id="cd02808">
    <property type="entry name" value="GltS_FMN"/>
    <property type="match status" value="1"/>
</dbReference>
<dbReference type="EC" id="1.4.1.13" evidence="4"/>
<dbReference type="RefSeq" id="WP_015923449.1">
    <property type="nucleotide sequence ID" value="NC_011899.1"/>
</dbReference>
<proteinExistence type="inferred from homology"/>
<gene>
    <name evidence="4" type="ordered locus">Hore_17300</name>
</gene>
<dbReference type="eggNOG" id="COG1304">
    <property type="taxonomic scope" value="Bacteria"/>
</dbReference>
<dbReference type="GO" id="GO:0006537">
    <property type="term" value="P:glutamate biosynthetic process"/>
    <property type="evidence" value="ECO:0007669"/>
    <property type="project" value="InterPro"/>
</dbReference>
<sequence length="437" mass="47736">MQITKYLIEKYMGGFIDRLVEDKYTENLWEMYGTTEKIFPRTLVETAMRAKQGTPLERPFGTPQHFSPWYKLLFNPVHLFKMPTVDSVQVDTSVTLGPGASKPLTLDIPIMISGMSYGGALSKKAKIALARGASLMGTATNSGEAPLLEEEREAACYFIGQYNRGGWMTGDMLQKLDMVEIQVGQGAQAGAPMKTKSNKIGPEFRKSFHLNKGQNALIDGRLPGINSAEDFIELVKRLKEKVDVPVGLKFAATHHLEKELAIAVEAGVDFITVDGAEAGTHGGPTILEDHFGLPTLHALCRTVTFLEKEGLKDKISVIASGGLLTPGHYLKALALGADAVYIGTIAVMAMVSSQIKKTVPWEPPTELVLYSGKQKNELDVDKASLNLAYYLKSCVKEMELAIKALGKEKISEVDKKDLCALTEEVAKITGVELVYLP</sequence>
<protein>
    <submittedName>
        <fullName evidence="4">Glutamate synthase (NADPH) large subunit</fullName>
        <ecNumber evidence="4">1.4.1.13</ecNumber>
    </submittedName>
</protein>
<dbReference type="SUPFAM" id="SSF51395">
    <property type="entry name" value="FMN-linked oxidoreductases"/>
    <property type="match status" value="1"/>
</dbReference>
<dbReference type="InterPro" id="IPR024188">
    <property type="entry name" value="GltB"/>
</dbReference>
<evidence type="ECO:0000313" key="4">
    <source>
        <dbReference type="EMBL" id="ACL70479.1"/>
    </source>
</evidence>
<reference evidence="4 5" key="1">
    <citation type="journal article" date="2009" name="PLoS ONE">
        <title>Genome analysis of the anaerobic thermohalophilic bacterium Halothermothrix orenii.</title>
        <authorList>
            <person name="Mavromatis K."/>
            <person name="Ivanova N."/>
            <person name="Anderson I."/>
            <person name="Lykidis A."/>
            <person name="Hooper S.D."/>
            <person name="Sun H."/>
            <person name="Kunin V."/>
            <person name="Lapidus A."/>
            <person name="Hugenholtz P."/>
            <person name="Patel B."/>
            <person name="Kyrpides N.C."/>
        </authorList>
    </citation>
    <scope>NUCLEOTIDE SEQUENCE [LARGE SCALE GENOMIC DNA]</scope>
    <source>
        <strain evidence="5">H 168 / OCM 544 / DSM 9562</strain>
    </source>
</reference>
<evidence type="ECO:0000256" key="2">
    <source>
        <dbReference type="PIRNR" id="PIRNR006429"/>
    </source>
</evidence>
<dbReference type="OrthoDB" id="9758182at2"/>
<organism evidence="4 5">
    <name type="scientific">Halothermothrix orenii (strain H 168 / OCM 544 / DSM 9562)</name>
    <dbReference type="NCBI Taxonomy" id="373903"/>
    <lineage>
        <taxon>Bacteria</taxon>
        <taxon>Bacillati</taxon>
        <taxon>Bacillota</taxon>
        <taxon>Clostridia</taxon>
        <taxon>Halanaerobiales</taxon>
        <taxon>Halothermotrichaceae</taxon>
        <taxon>Halothermothrix</taxon>
    </lineage>
</organism>
<feature type="domain" description="Glutamate synthase" evidence="3">
    <location>
        <begin position="102"/>
        <end position="405"/>
    </location>
</feature>
<name>B8CYW0_HALOH</name>
<dbReference type="PANTHER" id="PTHR43819:SF1">
    <property type="entry name" value="ARCHAEAL-TYPE GLUTAMATE SYNTHASE [NADPH]"/>
    <property type="match status" value="1"/>
</dbReference>
<accession>B8CYW0</accession>
<dbReference type="EMBL" id="CP001098">
    <property type="protein sequence ID" value="ACL70479.1"/>
    <property type="molecule type" value="Genomic_DNA"/>
</dbReference>
<keyword evidence="5" id="KW-1185">Reference proteome</keyword>